<evidence type="ECO:0000313" key="3">
    <source>
        <dbReference type="Proteomes" id="UP000184040"/>
    </source>
</evidence>
<accession>A0A1M6L2W2</accession>
<reference evidence="2 3" key="1">
    <citation type="submission" date="2016-11" db="EMBL/GenBank/DDBJ databases">
        <authorList>
            <person name="Jaros S."/>
            <person name="Januszkiewicz K."/>
            <person name="Wedrychowicz H."/>
        </authorList>
    </citation>
    <scope>NUCLEOTIDE SEQUENCE [LARGE SCALE GENOMIC DNA]</scope>
    <source>
        <strain evidence="2 3">DSM 26892</strain>
    </source>
</reference>
<dbReference type="InterPro" id="IPR011576">
    <property type="entry name" value="Pyridox_Oxase_N"/>
</dbReference>
<name>A0A1M6L2W2_9RHOB</name>
<evidence type="ECO:0000259" key="1">
    <source>
        <dbReference type="Pfam" id="PF01243"/>
    </source>
</evidence>
<dbReference type="Proteomes" id="UP000184040">
    <property type="component" value="Unassembled WGS sequence"/>
</dbReference>
<feature type="domain" description="Pyridoxamine 5'-phosphate oxidase N-terminal" evidence="1">
    <location>
        <begin position="35"/>
        <end position="124"/>
    </location>
</feature>
<gene>
    <name evidence="2" type="ORF">SAMN04488012_11414</name>
</gene>
<keyword evidence="3" id="KW-1185">Reference proteome</keyword>
<sequence>MDDWANDLEKLWDFAWQKLHRGAADAKSPLHRPAFATAGRDGGAEARIVVLRSASPSRHTLEVHTDAASAKVAELVADPRATLLFWDPRSNLQLRARVRVEMVTGDAEAWEQLGEGARMNYGGTPATGTGIDAPDAYDKTPARDRHTRLIGHLQSLDAVYLGPEHRRALYSRDDGFAGTWLAP</sequence>
<organism evidence="2 3">
    <name type="scientific">Palleronia salina</name>
    <dbReference type="NCBI Taxonomy" id="313368"/>
    <lineage>
        <taxon>Bacteria</taxon>
        <taxon>Pseudomonadati</taxon>
        <taxon>Pseudomonadota</taxon>
        <taxon>Alphaproteobacteria</taxon>
        <taxon>Rhodobacterales</taxon>
        <taxon>Roseobacteraceae</taxon>
        <taxon>Palleronia</taxon>
    </lineage>
</organism>
<protein>
    <submittedName>
        <fullName evidence="2">Pyridoxamine 5'-phosphate oxidase</fullName>
    </submittedName>
</protein>
<dbReference type="InterPro" id="IPR012349">
    <property type="entry name" value="Split_barrel_FMN-bd"/>
</dbReference>
<dbReference type="STRING" id="313368.SAMN04488012_11414"/>
<dbReference type="SUPFAM" id="SSF50475">
    <property type="entry name" value="FMN-binding split barrel"/>
    <property type="match status" value="1"/>
</dbReference>
<proteinExistence type="predicted"/>
<evidence type="ECO:0000313" key="2">
    <source>
        <dbReference type="EMBL" id="SHJ65575.1"/>
    </source>
</evidence>
<dbReference type="Pfam" id="PF01243">
    <property type="entry name" value="PNPOx_N"/>
    <property type="match status" value="1"/>
</dbReference>
<dbReference type="EMBL" id="FQZA01000014">
    <property type="protein sequence ID" value="SHJ65575.1"/>
    <property type="molecule type" value="Genomic_DNA"/>
</dbReference>
<dbReference type="RefSeq" id="WP_073129658.1">
    <property type="nucleotide sequence ID" value="NZ_FQZA01000014.1"/>
</dbReference>
<dbReference type="Gene3D" id="2.30.110.10">
    <property type="entry name" value="Electron Transport, Fmn-binding Protein, Chain A"/>
    <property type="match status" value="1"/>
</dbReference>
<dbReference type="AlphaFoldDB" id="A0A1M6L2W2"/>